<name>A0A7C8MUD0_9PLEO</name>
<dbReference type="EMBL" id="JAADJZ010000002">
    <property type="protein sequence ID" value="KAF2877184.1"/>
    <property type="molecule type" value="Genomic_DNA"/>
</dbReference>
<feature type="compositionally biased region" description="Pro residues" evidence="1">
    <location>
        <begin position="1"/>
        <end position="12"/>
    </location>
</feature>
<feature type="region of interest" description="Disordered" evidence="1">
    <location>
        <begin position="457"/>
        <end position="498"/>
    </location>
</feature>
<keyword evidence="3" id="KW-1185">Reference proteome</keyword>
<protein>
    <submittedName>
        <fullName evidence="2">Uncharacterized protein</fullName>
    </submittedName>
</protein>
<dbReference type="Proteomes" id="UP000481861">
    <property type="component" value="Unassembled WGS sequence"/>
</dbReference>
<feature type="compositionally biased region" description="Polar residues" evidence="1">
    <location>
        <begin position="111"/>
        <end position="126"/>
    </location>
</feature>
<reference evidence="2 3" key="1">
    <citation type="submission" date="2020-01" db="EMBL/GenBank/DDBJ databases">
        <authorList>
            <consortium name="DOE Joint Genome Institute"/>
            <person name="Haridas S."/>
            <person name="Albert R."/>
            <person name="Binder M."/>
            <person name="Bloem J."/>
            <person name="Labutti K."/>
            <person name="Salamov A."/>
            <person name="Andreopoulos B."/>
            <person name="Baker S.E."/>
            <person name="Barry K."/>
            <person name="Bills G."/>
            <person name="Bluhm B.H."/>
            <person name="Cannon C."/>
            <person name="Castanera R."/>
            <person name="Culley D.E."/>
            <person name="Daum C."/>
            <person name="Ezra D."/>
            <person name="Gonzalez J.B."/>
            <person name="Henrissat B."/>
            <person name="Kuo A."/>
            <person name="Liang C."/>
            <person name="Lipzen A."/>
            <person name="Lutzoni F."/>
            <person name="Magnuson J."/>
            <person name="Mondo S."/>
            <person name="Nolan M."/>
            <person name="Ohm R."/>
            <person name="Pangilinan J."/>
            <person name="Park H.-J.H."/>
            <person name="Ramirez L."/>
            <person name="Alfaro M."/>
            <person name="Sun H."/>
            <person name="Tritt A."/>
            <person name="Yoshinaga Y."/>
            <person name="Zwiers L.-H.L."/>
            <person name="Turgeon B.G."/>
            <person name="Goodwin S.B."/>
            <person name="Spatafora J.W."/>
            <person name="Crous P.W."/>
            <person name="Grigoriev I.V."/>
        </authorList>
    </citation>
    <scope>NUCLEOTIDE SEQUENCE [LARGE SCALE GENOMIC DNA]</scope>
    <source>
        <strain evidence="2 3">CBS 611.86</strain>
    </source>
</reference>
<evidence type="ECO:0000313" key="3">
    <source>
        <dbReference type="Proteomes" id="UP000481861"/>
    </source>
</evidence>
<organism evidence="2 3">
    <name type="scientific">Massariosphaeria phaeospora</name>
    <dbReference type="NCBI Taxonomy" id="100035"/>
    <lineage>
        <taxon>Eukaryota</taxon>
        <taxon>Fungi</taxon>
        <taxon>Dikarya</taxon>
        <taxon>Ascomycota</taxon>
        <taxon>Pezizomycotina</taxon>
        <taxon>Dothideomycetes</taxon>
        <taxon>Pleosporomycetidae</taxon>
        <taxon>Pleosporales</taxon>
        <taxon>Pleosporales incertae sedis</taxon>
        <taxon>Massariosphaeria</taxon>
    </lineage>
</organism>
<feature type="compositionally biased region" description="Polar residues" evidence="1">
    <location>
        <begin position="68"/>
        <end position="83"/>
    </location>
</feature>
<feature type="compositionally biased region" description="Basic and acidic residues" evidence="1">
    <location>
        <begin position="264"/>
        <end position="287"/>
    </location>
</feature>
<feature type="compositionally biased region" description="Basic residues" evidence="1">
    <location>
        <begin position="219"/>
        <end position="231"/>
    </location>
</feature>
<feature type="compositionally biased region" description="Basic residues" evidence="1">
    <location>
        <begin position="483"/>
        <end position="498"/>
    </location>
</feature>
<feature type="region of interest" description="Disordered" evidence="1">
    <location>
        <begin position="1"/>
        <end position="127"/>
    </location>
</feature>
<sequence>MSTPPVVTPPAAPAREAAVALPTSQDLAQVSRTPNPAASPTMRPVDQPDAAQEEQAPETALPVVAPATEQQLLDDTPVRNPTVQRDKHTDIDLQYAAESSSANDGHDPSEPATTLSTCSPKPSSRPVSPLAAILDVLDKVINDDLFRADDPEIAQNVSSLHGNISAHVTGDVQAEGDLPLSENTTAPTQAASTPRNRDASPLPEDDPEDSPPVAPSTARTRKGTARKVTKSKTHDEDFVPEGSASPPSKKRKRRARDEDNVDDFIVKDTATDDKPSGTPSFRDESYERRITFPDKSHMPGFTSKTEAPMAKKIKMSRTATVDSWIMKPAEQQSFAQRVSLGANLPVAFKTRAAGANTNTFSARRLGLDAGNVSNLPLSVEVKVSEDDPNVRTVKYKAGTKYLAIDASHRVLIENIVKTPYNYPQVELDPEERVAVIRKVPYDAMGDMVKAAKEQYDQMKKGDKKLEKMRKKATGRGSASTNKVTKRSKKTSTRVAHRA</sequence>
<dbReference type="AlphaFoldDB" id="A0A7C8MUD0"/>
<evidence type="ECO:0000256" key="1">
    <source>
        <dbReference type="SAM" id="MobiDB-lite"/>
    </source>
</evidence>
<feature type="region of interest" description="Disordered" evidence="1">
    <location>
        <begin position="168"/>
        <end position="287"/>
    </location>
</feature>
<proteinExistence type="predicted"/>
<gene>
    <name evidence="2" type="ORF">BDV95DRAFT_589801</name>
</gene>
<evidence type="ECO:0000313" key="2">
    <source>
        <dbReference type="EMBL" id="KAF2877184.1"/>
    </source>
</evidence>
<feature type="compositionally biased region" description="Polar residues" evidence="1">
    <location>
        <begin position="24"/>
        <end position="38"/>
    </location>
</feature>
<accession>A0A7C8MUD0</accession>
<feature type="compositionally biased region" description="Low complexity" evidence="1">
    <location>
        <begin position="13"/>
        <end position="23"/>
    </location>
</feature>
<comment type="caution">
    <text evidence="2">The sequence shown here is derived from an EMBL/GenBank/DDBJ whole genome shotgun (WGS) entry which is preliminary data.</text>
</comment>
<feature type="compositionally biased region" description="Polar residues" evidence="1">
    <location>
        <begin position="181"/>
        <end position="194"/>
    </location>
</feature>